<dbReference type="Gene3D" id="3.30.2400.10">
    <property type="entry name" value="Major capsid protein gp5"/>
    <property type="match status" value="1"/>
</dbReference>
<dbReference type="Pfam" id="PF05065">
    <property type="entry name" value="Phage_capsid"/>
    <property type="match status" value="1"/>
</dbReference>
<dbReference type="EMBL" id="CP029360">
    <property type="protein sequence ID" value="AWK90355.1"/>
    <property type="molecule type" value="Genomic_DNA"/>
</dbReference>
<evidence type="ECO:0000313" key="4">
    <source>
        <dbReference type="Proteomes" id="UP000245629"/>
    </source>
</evidence>
<accession>A0A2S2D0Z2</accession>
<dbReference type="AlphaFoldDB" id="A0A2S2D0Z2"/>
<gene>
    <name evidence="3" type="ORF">DEW08_30545</name>
</gene>
<protein>
    <submittedName>
        <fullName evidence="3">Phage major capsid protein</fullName>
    </submittedName>
</protein>
<dbReference type="KEGG" id="azz:DEW08_30545"/>
<dbReference type="InterPro" id="IPR054612">
    <property type="entry name" value="Phage_capsid-like_C"/>
</dbReference>
<reference evidence="4" key="1">
    <citation type="submission" date="2018-05" db="EMBL/GenBank/DDBJ databases">
        <title>Azospirillum thermophila sp. nov., a novel isolated from hot spring.</title>
        <authorList>
            <person name="Zhao Z."/>
        </authorList>
    </citation>
    <scope>NUCLEOTIDE SEQUENCE [LARGE SCALE GENOMIC DNA]</scope>
    <source>
        <strain evidence="4">CFH 70021</strain>
        <plasmid evidence="4">unnamed5</plasmid>
    </source>
</reference>
<evidence type="ECO:0000256" key="1">
    <source>
        <dbReference type="ARBA" id="ARBA00004328"/>
    </source>
</evidence>
<dbReference type="OrthoDB" id="6982310at2"/>
<geneLocation type="plasmid" evidence="3 4">
    <name>unnamed5</name>
</geneLocation>
<proteinExistence type="predicted"/>
<organism evidence="3 4">
    <name type="scientific">Azospirillum thermophilum</name>
    <dbReference type="NCBI Taxonomy" id="2202148"/>
    <lineage>
        <taxon>Bacteria</taxon>
        <taxon>Pseudomonadati</taxon>
        <taxon>Pseudomonadota</taxon>
        <taxon>Alphaproteobacteria</taxon>
        <taxon>Rhodospirillales</taxon>
        <taxon>Azospirillaceae</taxon>
        <taxon>Azospirillum</taxon>
    </lineage>
</organism>
<comment type="subcellular location">
    <subcellularLocation>
        <location evidence="1">Virion</location>
    </subcellularLocation>
</comment>
<evidence type="ECO:0000313" key="3">
    <source>
        <dbReference type="EMBL" id="AWK90355.1"/>
    </source>
</evidence>
<name>A0A2S2D0Z2_9PROT</name>
<dbReference type="RefSeq" id="WP_109334589.1">
    <property type="nucleotide sequence ID" value="NZ_CP029360.1"/>
</dbReference>
<sequence length="418" mass="45131">MNITLLRQQYAKAVDELGTLTADAAAFEKKEAEVVALKAQIERALKAQQLAADTAEPTVGQPNTPVMPTAPAQPATKVAKLGGLVKALYHAGGNHMLAQQWAEKHMGESHPVTKSLNTAVAASGGATLAEDVANEVIELLRPRTVVRASGPRVIPMPRGTMRMPKQTSGVTGTYGGEGAKAGTQQLGTGNIVASFKKLTVLTPVSNDWLRYTSSATDAMVQDDVVLGLAGTEDLAFLRGDGTGEWPKGMRTIALPQNRIPSKAAFDLESIDQELSAAILALELGDIPMLQPVWFFNPRIKEFLLNLKNSNGFYVYKEEMTARGTLRGYPFKTTTRIPQNLGAGGDETEILFGDMSQAMIFDALTLSLAMSTESTYTDEGGTQRNAFERDETLFRGIAEHDFHMRHDGAVAVIVSVKWR</sequence>
<dbReference type="NCBIfam" id="TIGR01554">
    <property type="entry name" value="major_cap_HK97"/>
    <property type="match status" value="1"/>
</dbReference>
<keyword evidence="3" id="KW-0614">Plasmid</keyword>
<dbReference type="SUPFAM" id="SSF56563">
    <property type="entry name" value="Major capsid protein gp5"/>
    <property type="match status" value="1"/>
</dbReference>
<dbReference type="Proteomes" id="UP000245629">
    <property type="component" value="Plasmid unnamed5"/>
</dbReference>
<keyword evidence="4" id="KW-1185">Reference proteome</keyword>
<evidence type="ECO:0000259" key="2">
    <source>
        <dbReference type="Pfam" id="PF05065"/>
    </source>
</evidence>
<dbReference type="InterPro" id="IPR024455">
    <property type="entry name" value="Phage_capsid"/>
</dbReference>
<feature type="domain" description="Phage capsid-like C-terminal" evidence="2">
    <location>
        <begin position="124"/>
        <end position="412"/>
    </location>
</feature>